<dbReference type="Gene3D" id="2.60.120.10">
    <property type="entry name" value="Jelly Rolls"/>
    <property type="match status" value="1"/>
</dbReference>
<evidence type="ECO:0000259" key="2">
    <source>
        <dbReference type="Pfam" id="PF07883"/>
    </source>
</evidence>
<dbReference type="GO" id="GO:0046872">
    <property type="term" value="F:metal ion binding"/>
    <property type="evidence" value="ECO:0007669"/>
    <property type="project" value="UniProtKB-KW"/>
</dbReference>
<sequence length="109" mass="11960">MDYVDLAEQRKFDEAAMQKIPVFSSDKLLFDQYCLLPGQQQRTHTHEAEDKVYVVLQGEALFDIGGEREMLAEGTAVIARAGVPHGVRNESDSALVLLVAMAPKPANAS</sequence>
<organism evidence="3 4">
    <name type="scientific">Truepera radiovictrix (strain DSM 17093 / CIP 108686 / LMG 22925 / RQ-24)</name>
    <dbReference type="NCBI Taxonomy" id="649638"/>
    <lineage>
        <taxon>Bacteria</taxon>
        <taxon>Thermotogati</taxon>
        <taxon>Deinococcota</taxon>
        <taxon>Deinococci</taxon>
        <taxon>Trueperales</taxon>
        <taxon>Trueperaceae</taxon>
        <taxon>Truepera</taxon>
    </lineage>
</organism>
<dbReference type="RefSeq" id="WP_013178246.1">
    <property type="nucleotide sequence ID" value="NC_014221.1"/>
</dbReference>
<dbReference type="SUPFAM" id="SSF51182">
    <property type="entry name" value="RmlC-like cupins"/>
    <property type="match status" value="1"/>
</dbReference>
<reference evidence="3 4" key="2">
    <citation type="journal article" date="2011" name="Stand. Genomic Sci.">
        <title>Complete genome sequence of Truepera radiovictrix type strain (RQ-24).</title>
        <authorList>
            <person name="Ivanova N."/>
            <person name="Rohde C."/>
            <person name="Munk C."/>
            <person name="Nolan M."/>
            <person name="Lucas S."/>
            <person name="Del Rio T.G."/>
            <person name="Tice H."/>
            <person name="Deshpande S."/>
            <person name="Cheng J.F."/>
            <person name="Tapia R."/>
            <person name="Han C."/>
            <person name="Goodwin L."/>
            <person name="Pitluck S."/>
            <person name="Liolios K."/>
            <person name="Mavromatis K."/>
            <person name="Mikhailova N."/>
            <person name="Pati A."/>
            <person name="Chen A."/>
            <person name="Palaniappan K."/>
            <person name="Land M."/>
            <person name="Hauser L."/>
            <person name="Chang Y.J."/>
            <person name="Jeffries C.D."/>
            <person name="Brambilla E."/>
            <person name="Rohde M."/>
            <person name="Goker M."/>
            <person name="Tindall B.J."/>
            <person name="Woyke T."/>
            <person name="Bristow J."/>
            <person name="Eisen J.A."/>
            <person name="Markowitz V."/>
            <person name="Hugenholtz P."/>
            <person name="Kyrpides N.C."/>
            <person name="Klenk H.P."/>
            <person name="Lapidus A."/>
        </authorList>
    </citation>
    <scope>NUCLEOTIDE SEQUENCE [LARGE SCALE GENOMIC DNA]</scope>
    <source>
        <strain evidence="4">DSM 17093 / CIP 108686 / LMG 22925 / RQ-24</strain>
    </source>
</reference>
<evidence type="ECO:0000313" key="4">
    <source>
        <dbReference type="Proteomes" id="UP000000379"/>
    </source>
</evidence>
<dbReference type="CDD" id="cd06122">
    <property type="entry name" value="cupin_TTHA0104"/>
    <property type="match status" value="1"/>
</dbReference>
<gene>
    <name evidence="3" type="ordered locus">Trad_1761</name>
</gene>
<dbReference type="OrthoDB" id="9791637at2"/>
<dbReference type="Pfam" id="PF07883">
    <property type="entry name" value="Cupin_2"/>
    <property type="match status" value="1"/>
</dbReference>
<evidence type="ECO:0000313" key="3">
    <source>
        <dbReference type="EMBL" id="ADI14879.1"/>
    </source>
</evidence>
<dbReference type="HOGENOM" id="CLU_137371_2_0_0"/>
<dbReference type="Proteomes" id="UP000000379">
    <property type="component" value="Chromosome"/>
</dbReference>
<evidence type="ECO:0000256" key="1">
    <source>
        <dbReference type="ARBA" id="ARBA00022723"/>
    </source>
</evidence>
<dbReference type="PANTHER" id="PTHR35848">
    <property type="entry name" value="OXALATE-BINDING PROTEIN"/>
    <property type="match status" value="1"/>
</dbReference>
<dbReference type="STRING" id="649638.Trad_1761"/>
<keyword evidence="4" id="KW-1185">Reference proteome</keyword>
<dbReference type="InterPro" id="IPR013096">
    <property type="entry name" value="Cupin_2"/>
</dbReference>
<dbReference type="KEGG" id="tra:Trad_1761"/>
<proteinExistence type="predicted"/>
<dbReference type="EMBL" id="CP002049">
    <property type="protein sequence ID" value="ADI14879.1"/>
    <property type="molecule type" value="Genomic_DNA"/>
</dbReference>
<feature type="domain" description="Cupin type-2" evidence="2">
    <location>
        <begin position="34"/>
        <end position="100"/>
    </location>
</feature>
<reference evidence="4" key="1">
    <citation type="submission" date="2010-05" db="EMBL/GenBank/DDBJ databases">
        <title>The complete genome of Truepera radiovictris DSM 17093.</title>
        <authorList>
            <consortium name="US DOE Joint Genome Institute (JGI-PGF)"/>
            <person name="Lucas S."/>
            <person name="Copeland A."/>
            <person name="Lapidus A."/>
            <person name="Glavina del Rio T."/>
            <person name="Dalin E."/>
            <person name="Tice H."/>
            <person name="Bruce D."/>
            <person name="Goodwin L."/>
            <person name="Pitluck S."/>
            <person name="Kyrpides N."/>
            <person name="Mavromatis K."/>
            <person name="Ovchinnikova G."/>
            <person name="Munk A.C."/>
            <person name="Detter J.C."/>
            <person name="Han C."/>
            <person name="Tapia R."/>
            <person name="Land M."/>
            <person name="Hauser L."/>
            <person name="Markowitz V."/>
            <person name="Cheng J.-F."/>
            <person name="Hugenholtz P."/>
            <person name="Woyke T."/>
            <person name="Wu D."/>
            <person name="Tindall B."/>
            <person name="Pomrenke H.G."/>
            <person name="Brambilla E."/>
            <person name="Klenk H.-P."/>
            <person name="Eisen J.A."/>
        </authorList>
    </citation>
    <scope>NUCLEOTIDE SEQUENCE [LARGE SCALE GENOMIC DNA]</scope>
    <source>
        <strain evidence="4">DSM 17093 / CIP 108686 / LMG 22925 / RQ-24</strain>
    </source>
</reference>
<protein>
    <submittedName>
        <fullName evidence="3">Cupin 2 conserved barrel domain protein</fullName>
    </submittedName>
</protein>
<dbReference type="InterPro" id="IPR011051">
    <property type="entry name" value="RmlC_Cupin_sf"/>
</dbReference>
<dbReference type="AlphaFoldDB" id="D7CQ95"/>
<name>D7CQ95_TRURR</name>
<accession>D7CQ95</accession>
<dbReference type="InterPro" id="IPR014710">
    <property type="entry name" value="RmlC-like_jellyroll"/>
</dbReference>
<dbReference type="InterPro" id="IPR051610">
    <property type="entry name" value="GPI/OXD"/>
</dbReference>
<dbReference type="eggNOG" id="COG0662">
    <property type="taxonomic scope" value="Bacteria"/>
</dbReference>
<keyword evidence="1" id="KW-0479">Metal-binding</keyword>
<dbReference type="PANTHER" id="PTHR35848:SF6">
    <property type="entry name" value="CUPIN TYPE-2 DOMAIN-CONTAINING PROTEIN"/>
    <property type="match status" value="1"/>
</dbReference>